<name>A0A9W6GZL6_9HYPH</name>
<gene>
    <name evidence="1" type="ORF">LMG27198_47620</name>
</gene>
<dbReference type="AlphaFoldDB" id="A0A9W6GZL6"/>
<sequence length="141" mass="15597">MAQTRSPSPSRAKRRVQADFSPDDFVRIEAACVLFGVGKSDLMRRLVRASLDVGPALSADNAKTLVAVAKELRAIGRNIAQIVKGINLGYAPQLADDEELFRAAYAWLDQIDMTIHDMTIAYGSRLRREAGLKPLLKKERT</sequence>
<dbReference type="Proteomes" id="UP001144323">
    <property type="component" value="Unassembled WGS sequence"/>
</dbReference>
<dbReference type="RefSeq" id="WP_281806760.1">
    <property type="nucleotide sequence ID" value="NZ_BSEC01000005.1"/>
</dbReference>
<organism evidence="1 2">
    <name type="scientific">Methylocystis echinoides</name>
    <dbReference type="NCBI Taxonomy" id="29468"/>
    <lineage>
        <taxon>Bacteria</taxon>
        <taxon>Pseudomonadati</taxon>
        <taxon>Pseudomonadota</taxon>
        <taxon>Alphaproteobacteria</taxon>
        <taxon>Hyphomicrobiales</taxon>
        <taxon>Methylocystaceae</taxon>
        <taxon>Methylocystis</taxon>
    </lineage>
</organism>
<reference evidence="1" key="1">
    <citation type="journal article" date="2023" name="Int. J. Syst. Evol. Microbiol.">
        <title>Methylocystis iwaonis sp. nov., a type II methane-oxidizing bacterium from surface soil of a rice paddy field in Japan, and emended description of the genus Methylocystis (ex Whittenbury et al. 1970) Bowman et al. 1993.</title>
        <authorList>
            <person name="Kaise H."/>
            <person name="Sawadogo J.B."/>
            <person name="Alam M.S."/>
            <person name="Ueno C."/>
            <person name="Dianou D."/>
            <person name="Shinjo R."/>
            <person name="Asakawa S."/>
        </authorList>
    </citation>
    <scope>NUCLEOTIDE SEQUENCE</scope>
    <source>
        <strain evidence="1">LMG27198</strain>
    </source>
</reference>
<dbReference type="EMBL" id="BSEC01000005">
    <property type="protein sequence ID" value="GLI95770.1"/>
    <property type="molecule type" value="Genomic_DNA"/>
</dbReference>
<proteinExistence type="predicted"/>
<protein>
    <submittedName>
        <fullName evidence="1">Uncharacterized protein</fullName>
    </submittedName>
</protein>
<comment type="caution">
    <text evidence="1">The sequence shown here is derived from an EMBL/GenBank/DDBJ whole genome shotgun (WGS) entry which is preliminary data.</text>
</comment>
<accession>A0A9W6GZL6</accession>
<evidence type="ECO:0000313" key="2">
    <source>
        <dbReference type="Proteomes" id="UP001144323"/>
    </source>
</evidence>
<keyword evidence="2" id="KW-1185">Reference proteome</keyword>
<evidence type="ECO:0000313" key="1">
    <source>
        <dbReference type="EMBL" id="GLI95770.1"/>
    </source>
</evidence>